<proteinExistence type="inferred from homology"/>
<dbReference type="Pfam" id="PF14322">
    <property type="entry name" value="SusD-like_3"/>
    <property type="match status" value="1"/>
</dbReference>
<gene>
    <name evidence="8" type="ORF">H8S64_17805</name>
</gene>
<dbReference type="CDD" id="cd08977">
    <property type="entry name" value="SusD"/>
    <property type="match status" value="1"/>
</dbReference>
<keyword evidence="5" id="KW-0998">Cell outer membrane</keyword>
<protein>
    <submittedName>
        <fullName evidence="8">RagB/SusD family nutrient uptake outer membrane protein</fullName>
    </submittedName>
</protein>
<evidence type="ECO:0000256" key="1">
    <source>
        <dbReference type="ARBA" id="ARBA00004442"/>
    </source>
</evidence>
<keyword evidence="4" id="KW-0472">Membrane</keyword>
<evidence type="ECO:0000313" key="9">
    <source>
        <dbReference type="Proteomes" id="UP000646484"/>
    </source>
</evidence>
<dbReference type="Gene3D" id="1.25.40.390">
    <property type="match status" value="1"/>
</dbReference>
<dbReference type="RefSeq" id="WP_186977866.1">
    <property type="nucleotide sequence ID" value="NZ_JACOOH010000008.1"/>
</dbReference>
<reference evidence="8 9" key="1">
    <citation type="submission" date="2020-08" db="EMBL/GenBank/DDBJ databases">
        <title>Genome public.</title>
        <authorList>
            <person name="Liu C."/>
            <person name="Sun Q."/>
        </authorList>
    </citation>
    <scope>NUCLEOTIDE SEQUENCE [LARGE SCALE GENOMIC DNA]</scope>
    <source>
        <strain evidence="8 9">NSJ-56</strain>
    </source>
</reference>
<evidence type="ECO:0000259" key="6">
    <source>
        <dbReference type="Pfam" id="PF07980"/>
    </source>
</evidence>
<keyword evidence="3" id="KW-0732">Signal</keyword>
<name>A0ABR7D4S3_9BACT</name>
<dbReference type="InterPro" id="IPR033985">
    <property type="entry name" value="SusD-like_N"/>
</dbReference>
<evidence type="ECO:0000259" key="7">
    <source>
        <dbReference type="Pfam" id="PF14322"/>
    </source>
</evidence>
<evidence type="ECO:0000256" key="4">
    <source>
        <dbReference type="ARBA" id="ARBA00023136"/>
    </source>
</evidence>
<dbReference type="SUPFAM" id="SSF48452">
    <property type="entry name" value="TPR-like"/>
    <property type="match status" value="1"/>
</dbReference>
<evidence type="ECO:0000313" key="8">
    <source>
        <dbReference type="EMBL" id="MBC5622951.1"/>
    </source>
</evidence>
<dbReference type="InterPro" id="IPR012944">
    <property type="entry name" value="SusD_RagB_dom"/>
</dbReference>
<evidence type="ECO:0000256" key="5">
    <source>
        <dbReference type="ARBA" id="ARBA00023237"/>
    </source>
</evidence>
<evidence type="ECO:0000256" key="3">
    <source>
        <dbReference type="ARBA" id="ARBA00022729"/>
    </source>
</evidence>
<dbReference type="PROSITE" id="PS51257">
    <property type="entry name" value="PROKAR_LIPOPROTEIN"/>
    <property type="match status" value="1"/>
</dbReference>
<dbReference type="Proteomes" id="UP000646484">
    <property type="component" value="Unassembled WGS sequence"/>
</dbReference>
<dbReference type="Pfam" id="PF07980">
    <property type="entry name" value="SusD_RagB"/>
    <property type="match status" value="1"/>
</dbReference>
<comment type="subcellular location">
    <subcellularLocation>
        <location evidence="1">Cell outer membrane</location>
    </subcellularLocation>
</comment>
<feature type="domain" description="RagB/SusD" evidence="6">
    <location>
        <begin position="317"/>
        <end position="475"/>
    </location>
</feature>
<dbReference type="InterPro" id="IPR011990">
    <property type="entry name" value="TPR-like_helical_dom_sf"/>
</dbReference>
<evidence type="ECO:0000256" key="2">
    <source>
        <dbReference type="ARBA" id="ARBA00006275"/>
    </source>
</evidence>
<sequence length="483" mass="55245">MISKLNIILLTVLVLASVSCGDFLKEVSQDEFEPSTTTAYTELLNGEGYCFSTLDALTWYMDDDVDGCTSYTPTKEQMAYKDVFTWQYDMDQSLKEALSQDQSTYENFYAKIMACNVVIDNVENSLGTESEIANVLGEALTLRAYYYFHLVNIFATPYNDARSTPDRRLGVPLVIKSEILDEGYARNTVAEVYKQITGDIERAIVLLEKDKVNNGRFRVNYVAAHLIASRIYLYMEEWDQVIDHATKAMAGAPKLVYLPDYVYNVPARPENSKNPVVSSDFPETIFVYGAMPGSMRFAGTPVCLSDDVVNSYTDNGDSRNGKYFKKTESYLIYPYMELKHGIAERGYVWRTAELYLNRAEAYMQKYKAGESSAGQLAVDDLNELRSNRITNYSDYQLSTAEDLEKLCKLERRRELIFEGHRWFDLRRYGMPQIQHKWIADEGKTTTYTLSEKDPSYTVPIPQAVLDRNKNLVQNELAPDRQGY</sequence>
<keyword evidence="9" id="KW-1185">Reference proteome</keyword>
<organism evidence="8 9">
    <name type="scientific">Butyricimonas hominis</name>
    <dbReference type="NCBI Taxonomy" id="2763032"/>
    <lineage>
        <taxon>Bacteria</taxon>
        <taxon>Pseudomonadati</taxon>
        <taxon>Bacteroidota</taxon>
        <taxon>Bacteroidia</taxon>
        <taxon>Bacteroidales</taxon>
        <taxon>Odoribacteraceae</taxon>
        <taxon>Butyricimonas</taxon>
    </lineage>
</organism>
<feature type="domain" description="SusD-like N-terminal" evidence="7">
    <location>
        <begin position="55"/>
        <end position="233"/>
    </location>
</feature>
<dbReference type="EMBL" id="JACOOH010000008">
    <property type="protein sequence ID" value="MBC5622951.1"/>
    <property type="molecule type" value="Genomic_DNA"/>
</dbReference>
<accession>A0ABR7D4S3</accession>
<comment type="caution">
    <text evidence="8">The sequence shown here is derived from an EMBL/GenBank/DDBJ whole genome shotgun (WGS) entry which is preliminary data.</text>
</comment>
<comment type="similarity">
    <text evidence="2">Belongs to the SusD family.</text>
</comment>